<keyword evidence="2" id="KW-1185">Reference proteome</keyword>
<reference evidence="1 2" key="1">
    <citation type="submission" date="2019-02" db="EMBL/GenBank/DDBJ databases">
        <title>Deep-cultivation of Planctomycetes and their phenomic and genomic characterization uncovers novel biology.</title>
        <authorList>
            <person name="Wiegand S."/>
            <person name="Jogler M."/>
            <person name="Boedeker C."/>
            <person name="Pinto D."/>
            <person name="Vollmers J."/>
            <person name="Rivas-Marin E."/>
            <person name="Kohn T."/>
            <person name="Peeters S.H."/>
            <person name="Heuer A."/>
            <person name="Rast P."/>
            <person name="Oberbeckmann S."/>
            <person name="Bunk B."/>
            <person name="Jeske O."/>
            <person name="Meyerdierks A."/>
            <person name="Storesund J.E."/>
            <person name="Kallscheuer N."/>
            <person name="Luecker S."/>
            <person name="Lage O.M."/>
            <person name="Pohl T."/>
            <person name="Merkel B.J."/>
            <person name="Hornburger P."/>
            <person name="Mueller R.-W."/>
            <person name="Bruemmer F."/>
            <person name="Labrenz M."/>
            <person name="Spormann A.M."/>
            <person name="Op den Camp H."/>
            <person name="Overmann J."/>
            <person name="Amann R."/>
            <person name="Jetten M.S.M."/>
            <person name="Mascher T."/>
            <person name="Medema M.H."/>
            <person name="Devos D.P."/>
            <person name="Kaster A.-K."/>
            <person name="Ovreas L."/>
            <person name="Rohde M."/>
            <person name="Galperin M.Y."/>
            <person name="Jogler C."/>
        </authorList>
    </citation>
    <scope>NUCLEOTIDE SEQUENCE [LARGE SCALE GENOMIC DNA]</scope>
    <source>
        <strain evidence="1 2">Mal4</strain>
    </source>
</reference>
<sequence length="402" mass="42920">MNRPTLTVMGALLFGMLLTPSNGYAQVRFGADWLFLSRDNDSDAQLISGPDAVSSGEMDFDYESGYRLNLGVGLWEYEIDASWTELPGWSSSQGGTTTAPFVFDDTAGNAVVVPVPPGNTFSFNNAMFDATTSMLFGAIEDNESEQLQNGAVWRLFSESRYDDFEINFGTNRERAWYRVSFGYRHVRFDERAGLSVSGIFDALDSDDGAVFGDLTNEANDGLSNAALINAGFFSVDGAADGFSAFDVMGGASPDTVTVLHLGAADNRLDGGQVTFAGRMFPSDYVIVEGIAKAGLYRNKITASVSEVVAGSVNDDSVYARTLRDERDKAAFVGTLGAIVMVPVTEYITIRGGYEATFLTGIGLAAEQTARVATDALGNAVFSADGDGVAIIHGGVLGLELFW</sequence>
<accession>A0A517Z3A7</accession>
<protein>
    <submittedName>
        <fullName evidence="1">Uncharacterized protein</fullName>
    </submittedName>
</protein>
<gene>
    <name evidence="1" type="ORF">Mal4_12390</name>
</gene>
<evidence type="ECO:0000313" key="2">
    <source>
        <dbReference type="Proteomes" id="UP000320496"/>
    </source>
</evidence>
<name>A0A517Z3A7_9PLAN</name>
<evidence type="ECO:0000313" key="1">
    <source>
        <dbReference type="EMBL" id="QDU36938.1"/>
    </source>
</evidence>
<dbReference type="Proteomes" id="UP000320496">
    <property type="component" value="Chromosome"/>
</dbReference>
<organism evidence="1 2">
    <name type="scientific">Maioricimonas rarisocia</name>
    <dbReference type="NCBI Taxonomy" id="2528026"/>
    <lineage>
        <taxon>Bacteria</taxon>
        <taxon>Pseudomonadati</taxon>
        <taxon>Planctomycetota</taxon>
        <taxon>Planctomycetia</taxon>
        <taxon>Planctomycetales</taxon>
        <taxon>Planctomycetaceae</taxon>
        <taxon>Maioricimonas</taxon>
    </lineage>
</organism>
<proteinExistence type="predicted"/>
<dbReference type="OrthoDB" id="211826at2"/>
<dbReference type="RefSeq" id="WP_145367547.1">
    <property type="nucleotide sequence ID" value="NZ_CP036275.1"/>
</dbReference>
<dbReference type="KEGG" id="mri:Mal4_12390"/>
<dbReference type="EMBL" id="CP036275">
    <property type="protein sequence ID" value="QDU36938.1"/>
    <property type="molecule type" value="Genomic_DNA"/>
</dbReference>
<dbReference type="AlphaFoldDB" id="A0A517Z3A7"/>